<dbReference type="Proteomes" id="UP001329915">
    <property type="component" value="Chromosome"/>
</dbReference>
<reference evidence="2 3" key="1">
    <citation type="submission" date="2023-04" db="EMBL/GenBank/DDBJ databases">
        <authorList>
            <person name="Hsu D."/>
        </authorList>
    </citation>
    <scope>NUCLEOTIDE SEQUENCE [LARGE SCALE GENOMIC DNA]</scope>
    <source>
        <strain evidence="2 3">MK1</strain>
    </source>
</reference>
<dbReference type="KEGG" id="dbc:MFMK1_003424"/>
<evidence type="ECO:0000313" key="2">
    <source>
        <dbReference type="EMBL" id="WRO23561.1"/>
    </source>
</evidence>
<dbReference type="AlphaFoldDB" id="A0AAU0URF9"/>
<organism evidence="2 3">
    <name type="scientific">Metallumcola ferriviriculae</name>
    <dbReference type="NCBI Taxonomy" id="3039180"/>
    <lineage>
        <taxon>Bacteria</taxon>
        <taxon>Bacillati</taxon>
        <taxon>Bacillota</taxon>
        <taxon>Clostridia</taxon>
        <taxon>Neomoorellales</taxon>
        <taxon>Desulfitibacteraceae</taxon>
        <taxon>Metallumcola</taxon>
    </lineage>
</organism>
<dbReference type="SUPFAM" id="SSF117074">
    <property type="entry name" value="Hypothetical protein PA1324"/>
    <property type="match status" value="1"/>
</dbReference>
<keyword evidence="1" id="KW-0472">Membrane</keyword>
<dbReference type="RefSeq" id="WP_366922942.1">
    <property type="nucleotide sequence ID" value="NZ_CP121694.1"/>
</dbReference>
<dbReference type="InterPro" id="IPR019734">
    <property type="entry name" value="TPR_rpt"/>
</dbReference>
<proteinExistence type="predicted"/>
<dbReference type="InterPro" id="IPR011990">
    <property type="entry name" value="TPR-like_helical_dom_sf"/>
</dbReference>
<evidence type="ECO:0000256" key="1">
    <source>
        <dbReference type="SAM" id="Phobius"/>
    </source>
</evidence>
<protein>
    <submittedName>
        <fullName evidence="2">Tetratricopeptide repeat protein</fullName>
    </submittedName>
</protein>
<accession>A0AAU0URF9</accession>
<dbReference type="PANTHER" id="PTHR12558:SF13">
    <property type="entry name" value="CELL DIVISION CYCLE PROTEIN 27 HOMOLOG"/>
    <property type="match status" value="1"/>
</dbReference>
<dbReference type="Gene3D" id="2.60.40.10">
    <property type="entry name" value="Immunoglobulins"/>
    <property type="match status" value="1"/>
</dbReference>
<gene>
    <name evidence="2" type="ORF">MFMK1_003424</name>
</gene>
<keyword evidence="3" id="KW-1185">Reference proteome</keyword>
<dbReference type="PANTHER" id="PTHR12558">
    <property type="entry name" value="CELL DIVISION CYCLE 16,23,27"/>
    <property type="match status" value="1"/>
</dbReference>
<dbReference type="Gene3D" id="1.25.40.10">
    <property type="entry name" value="Tetratricopeptide repeat domain"/>
    <property type="match status" value="3"/>
</dbReference>
<sequence>MFKVRLTGRQLVRLGLTGLFLLAAAYLTAPGLIFTRAQDFSSRGETKKATAYYETVAKYFPYSAKAARALYFSAQQDIRGNGVPGAINIFPRSIGTGDGFGPKESIEKAIGKFSAVIERYPQSPWARHSYRELGEAYYALSDYKNAEYYLMQSLEESGMGDSSSTELLTKIYLEQEQNEKALELVNKSLAQKPTANPLEMMRLKGEALMALKRFDQARQIFEGIPIKAERDLTELLQDEGQETVRMNIDHWQEISQRYLSQLTGLEEGENTGVIRGRITKNGEPMADVKVYLLQDYDDSHYSSNTEGIPFDVTDQKGRYQFENLTAGEYALGLTLMAEDIRGYTLRTREERITLAPAQAAIMDRDFIPVIELKSPLAGTVKEDIIQFAWQKVAGAAYYDIMLGVVNRDAEGNINGTYTGSFRHDIRDNELTVDIQDEIKKSRFSRSISYSGGKVDPLSVLGPLYYGGEYTWGVVAYDEAGERISDSTGYGFFAREKDLPMFKIEDTGLTDADRLLLERKYEEAVAQYQKRLQENSKDVHALLVLARLYDLGIEHDQKNPAEAAKYYRRVLAVEDTPEVRKALADAYYNAGMNQEAMDIFETLLGTGEEQWYVHYRIARLQFHLGEPAKALANLKNVVAMENGEYVREFPVILALLLNKNEQALWFAEQVDDGSEYLQLLKQYIQKGYAVKTDSEKAIAAGHYDPALESLGDSAHDQFIKGLLIRATARNYPRELLEESIAEINDDTLAAFFEKLAW</sequence>
<evidence type="ECO:0000313" key="3">
    <source>
        <dbReference type="Proteomes" id="UP001329915"/>
    </source>
</evidence>
<dbReference type="SMART" id="SM00028">
    <property type="entry name" value="TPR"/>
    <property type="match status" value="5"/>
</dbReference>
<dbReference type="InterPro" id="IPR013783">
    <property type="entry name" value="Ig-like_fold"/>
</dbReference>
<dbReference type="EMBL" id="CP121694">
    <property type="protein sequence ID" value="WRO23561.1"/>
    <property type="molecule type" value="Genomic_DNA"/>
</dbReference>
<dbReference type="SUPFAM" id="SSF48452">
    <property type="entry name" value="TPR-like"/>
    <property type="match status" value="1"/>
</dbReference>
<dbReference type="Pfam" id="PF13432">
    <property type="entry name" value="TPR_16"/>
    <property type="match status" value="2"/>
</dbReference>
<name>A0AAU0URF9_9FIRM</name>
<feature type="transmembrane region" description="Helical" evidence="1">
    <location>
        <begin position="12"/>
        <end position="34"/>
    </location>
</feature>
<keyword evidence="1" id="KW-0812">Transmembrane</keyword>
<keyword evidence="1" id="KW-1133">Transmembrane helix</keyword>